<evidence type="ECO:0000256" key="3">
    <source>
        <dbReference type="ARBA" id="ARBA00022525"/>
    </source>
</evidence>
<keyword evidence="2" id="KW-0202">Cytokine</keyword>
<evidence type="ECO:0008006" key="10">
    <source>
        <dbReference type="Google" id="ProtNLM"/>
    </source>
</evidence>
<evidence type="ECO:0000256" key="7">
    <source>
        <dbReference type="SAM" id="Phobius"/>
    </source>
</evidence>
<protein>
    <recommendedName>
        <fullName evidence="10">TNF family profile domain-containing protein</fullName>
    </recommendedName>
</protein>
<evidence type="ECO:0000256" key="6">
    <source>
        <dbReference type="SAM" id="MobiDB-lite"/>
    </source>
</evidence>
<accession>A0ABQ9FM35</accession>
<evidence type="ECO:0000313" key="8">
    <source>
        <dbReference type="EMBL" id="KAJ8316725.1"/>
    </source>
</evidence>
<feature type="transmembrane region" description="Helical" evidence="7">
    <location>
        <begin position="46"/>
        <end position="67"/>
    </location>
</feature>
<comment type="subcellular location">
    <subcellularLocation>
        <location evidence="1">Secreted</location>
    </subcellularLocation>
</comment>
<feature type="region of interest" description="Disordered" evidence="6">
    <location>
        <begin position="87"/>
        <end position="177"/>
    </location>
</feature>
<dbReference type="EMBL" id="JARBDR010000255">
    <property type="protein sequence ID" value="KAJ8316725.1"/>
    <property type="molecule type" value="Genomic_DNA"/>
</dbReference>
<reference evidence="8 9" key="1">
    <citation type="submission" date="2022-12" db="EMBL/GenBank/DDBJ databases">
        <title>Chromosome-level genome of Tegillarca granosa.</title>
        <authorList>
            <person name="Kim J."/>
        </authorList>
    </citation>
    <scope>NUCLEOTIDE SEQUENCE [LARGE SCALE GENOMIC DNA]</scope>
    <source>
        <strain evidence="8">Teg-2019</strain>
        <tissue evidence="8">Adductor muscle</tissue>
    </source>
</reference>
<dbReference type="SUPFAM" id="SSF49842">
    <property type="entry name" value="TNF-like"/>
    <property type="match status" value="1"/>
</dbReference>
<keyword evidence="7" id="KW-0472">Membrane</keyword>
<organism evidence="8 9">
    <name type="scientific">Tegillarca granosa</name>
    <name type="common">Malaysian cockle</name>
    <name type="synonym">Anadara granosa</name>
    <dbReference type="NCBI Taxonomy" id="220873"/>
    <lineage>
        <taxon>Eukaryota</taxon>
        <taxon>Metazoa</taxon>
        <taxon>Spiralia</taxon>
        <taxon>Lophotrochozoa</taxon>
        <taxon>Mollusca</taxon>
        <taxon>Bivalvia</taxon>
        <taxon>Autobranchia</taxon>
        <taxon>Pteriomorphia</taxon>
        <taxon>Arcoida</taxon>
        <taxon>Arcoidea</taxon>
        <taxon>Arcidae</taxon>
        <taxon>Tegillarca</taxon>
    </lineage>
</organism>
<comment type="caution">
    <text evidence="8">The sequence shown here is derived from an EMBL/GenBank/DDBJ whole genome shotgun (WGS) entry which is preliminary data.</text>
</comment>
<sequence length="357" mass="39870">MRHGFPPDIKMDNKIITSNICTCGKVDPESRNNAIRNSREVRLIKILVAITCVACVTTVIACIYTVITVNRNLQQYHRQNDIIKSEQQTGHVVSGTRKLGQKMNKDETRDNHVTATESPELLEITTESDDAPKMEIPKIRKTGNTEKGRYIPGNKGSKGQRRSDLSPSKRLSGISTSTHNQPVISAVHYVPMDISTQFGQNDNCESKWGGTLCINNTYWSTEEHKIVQFFVNSSWTATSRGMPLKQTTPGNFKALKSGIYLLYLNMMIYASAVKNDVAIYIKDDKRLDCRETLDVVPTFDPVNRFLNAKSKTCSITGVFHINKGDIINVKIESRNTPVVLKRESTNFGAVLLISGNG</sequence>
<gene>
    <name evidence="8" type="ORF">KUTeg_005723</name>
</gene>
<keyword evidence="9" id="KW-1185">Reference proteome</keyword>
<evidence type="ECO:0000256" key="1">
    <source>
        <dbReference type="ARBA" id="ARBA00004613"/>
    </source>
</evidence>
<name>A0ABQ9FM35_TEGGR</name>
<evidence type="ECO:0000256" key="2">
    <source>
        <dbReference type="ARBA" id="ARBA00022514"/>
    </source>
</evidence>
<evidence type="ECO:0000256" key="4">
    <source>
        <dbReference type="ARBA" id="ARBA00023157"/>
    </source>
</evidence>
<proteinExistence type="predicted"/>
<feature type="compositionally biased region" description="Basic and acidic residues" evidence="6">
    <location>
        <begin position="130"/>
        <end position="149"/>
    </location>
</feature>
<keyword evidence="7" id="KW-1133">Transmembrane helix</keyword>
<dbReference type="PANTHER" id="PTHR15151:SF24">
    <property type="entry name" value="A PROLIFERATION-INDUCING LIGAND-LIKE PROTEIN-RELATED"/>
    <property type="match status" value="1"/>
</dbReference>
<dbReference type="Proteomes" id="UP001217089">
    <property type="component" value="Unassembled WGS sequence"/>
</dbReference>
<feature type="compositionally biased region" description="Basic and acidic residues" evidence="6">
    <location>
        <begin position="103"/>
        <end position="112"/>
    </location>
</feature>
<dbReference type="InterPro" id="IPR051748">
    <property type="entry name" value="TNF_Ligand_Superfamily"/>
</dbReference>
<dbReference type="InterPro" id="IPR008983">
    <property type="entry name" value="Tumour_necrosis_fac-like_dom"/>
</dbReference>
<evidence type="ECO:0000313" key="9">
    <source>
        <dbReference type="Proteomes" id="UP001217089"/>
    </source>
</evidence>
<dbReference type="Gene3D" id="2.60.120.40">
    <property type="match status" value="1"/>
</dbReference>
<keyword evidence="3" id="KW-0964">Secreted</keyword>
<keyword evidence="4" id="KW-1015">Disulfide bond</keyword>
<dbReference type="PANTHER" id="PTHR15151">
    <property type="entry name" value="PROTEIN EIGER"/>
    <property type="match status" value="1"/>
</dbReference>
<keyword evidence="7" id="KW-0812">Transmembrane</keyword>
<keyword evidence="5" id="KW-0325">Glycoprotein</keyword>
<evidence type="ECO:0000256" key="5">
    <source>
        <dbReference type="ARBA" id="ARBA00023180"/>
    </source>
</evidence>